<evidence type="ECO:0000313" key="9">
    <source>
        <dbReference type="EMBL" id="KAI3406969.1"/>
    </source>
</evidence>
<evidence type="ECO:0000256" key="5">
    <source>
        <dbReference type="ARBA" id="ARBA00022691"/>
    </source>
</evidence>
<keyword evidence="3" id="KW-0489">Methyltransferase</keyword>
<evidence type="ECO:0000256" key="1">
    <source>
        <dbReference type="ARBA" id="ARBA00009258"/>
    </source>
</evidence>
<reference evidence="9" key="1">
    <citation type="journal article" date="2022" name="DNA Res.">
        <title>Genome analysis of five recently described species of the CUG-Ser clade uncovers Candida theae as a new hybrid lineage with pathogenic potential in the Candida parapsilosis species complex.</title>
        <authorList>
            <person name="Mixao V."/>
            <person name="Del Olmo V."/>
            <person name="Hegedusova E."/>
            <person name="Saus E."/>
            <person name="Pryszcz L."/>
            <person name="Cillingova A."/>
            <person name="Nosek J."/>
            <person name="Gabaldon T."/>
        </authorList>
    </citation>
    <scope>NUCLEOTIDE SEQUENCE</scope>
    <source>
        <strain evidence="9">CBS 10844</strain>
    </source>
</reference>
<proteinExistence type="inferred from homology"/>
<protein>
    <recommendedName>
        <fullName evidence="6">rRNA methyltransferase 2, mitochondrial</fullName>
    </recommendedName>
</protein>
<keyword evidence="5 7" id="KW-0949">S-adenosyl-L-methionine</keyword>
<evidence type="ECO:0000256" key="3">
    <source>
        <dbReference type="ARBA" id="ARBA00022603"/>
    </source>
</evidence>
<dbReference type="GO" id="GO:0005739">
    <property type="term" value="C:mitochondrion"/>
    <property type="evidence" value="ECO:0007669"/>
    <property type="project" value="TreeGrafter"/>
</dbReference>
<dbReference type="SUPFAM" id="SSF53335">
    <property type="entry name" value="S-adenosyl-L-methionine-dependent methyltransferases"/>
    <property type="match status" value="1"/>
</dbReference>
<comment type="similarity">
    <text evidence="1">Belongs to the class I-like SAM-binding methyltransferase superfamily. RNA methyltransferase RlmE family.</text>
</comment>
<evidence type="ECO:0000259" key="8">
    <source>
        <dbReference type="Pfam" id="PF01728"/>
    </source>
</evidence>
<dbReference type="HAMAP" id="MF_01547">
    <property type="entry name" value="RNA_methyltr_E"/>
    <property type="match status" value="1"/>
</dbReference>
<comment type="caution">
    <text evidence="9">The sequence shown here is derived from an EMBL/GenBank/DDBJ whole genome shotgun (WGS) entry which is preliminary data.</text>
</comment>
<dbReference type="GO" id="GO:0008650">
    <property type="term" value="F:rRNA (uridine-2'-O-)-methyltransferase activity"/>
    <property type="evidence" value="ECO:0007669"/>
    <property type="project" value="TreeGrafter"/>
</dbReference>
<feature type="domain" description="Ribosomal RNA methyltransferase FtsJ" evidence="8">
    <location>
        <begin position="18"/>
        <end position="199"/>
    </location>
</feature>
<evidence type="ECO:0000313" key="10">
    <source>
        <dbReference type="Proteomes" id="UP001202479"/>
    </source>
</evidence>
<dbReference type="Proteomes" id="UP001202479">
    <property type="component" value="Unassembled WGS sequence"/>
</dbReference>
<dbReference type="PANTHER" id="PTHR10920:SF18">
    <property type="entry name" value="RRNA METHYLTRANSFERASE 2, MITOCHONDRIAL"/>
    <property type="match status" value="1"/>
</dbReference>
<dbReference type="InterPro" id="IPR050082">
    <property type="entry name" value="RNA_methyltr_RlmE"/>
</dbReference>
<evidence type="ECO:0000256" key="6">
    <source>
        <dbReference type="ARBA" id="ARBA00041184"/>
    </source>
</evidence>
<dbReference type="InterPro" id="IPR002877">
    <property type="entry name" value="RNA_MeTrfase_FtsJ_dom"/>
</dbReference>
<dbReference type="AlphaFoldDB" id="A0AAI9X0B8"/>
<dbReference type="EMBL" id="JAHUZD010000019">
    <property type="protein sequence ID" value="KAI3406969.1"/>
    <property type="molecule type" value="Genomic_DNA"/>
</dbReference>
<keyword evidence="10" id="KW-1185">Reference proteome</keyword>
<organism evidence="9 10">
    <name type="scientific">Candida oxycetoniae</name>
    <dbReference type="NCBI Taxonomy" id="497107"/>
    <lineage>
        <taxon>Eukaryota</taxon>
        <taxon>Fungi</taxon>
        <taxon>Dikarya</taxon>
        <taxon>Ascomycota</taxon>
        <taxon>Saccharomycotina</taxon>
        <taxon>Pichiomycetes</taxon>
        <taxon>Debaryomycetaceae</taxon>
        <taxon>Candida/Lodderomyces clade</taxon>
        <taxon>Candida</taxon>
    </lineage>
</organism>
<name>A0AAI9X0B8_9ASCO</name>
<dbReference type="PIRSF" id="PIRSF005461">
    <property type="entry name" value="23S_rRNA_mtase"/>
    <property type="match status" value="1"/>
</dbReference>
<gene>
    <name evidence="9" type="ORF">KGF56_000262</name>
</gene>
<dbReference type="Gene3D" id="3.40.50.150">
    <property type="entry name" value="Vaccinia Virus protein VP39"/>
    <property type="match status" value="1"/>
</dbReference>
<dbReference type="PANTHER" id="PTHR10920">
    <property type="entry name" value="RIBOSOMAL RNA METHYLTRANSFERASE"/>
    <property type="match status" value="1"/>
</dbReference>
<dbReference type="GeneID" id="73377879"/>
<feature type="active site" description="Proton acceptor" evidence="7">
    <location>
        <position position="156"/>
    </location>
</feature>
<evidence type="ECO:0000256" key="4">
    <source>
        <dbReference type="ARBA" id="ARBA00022679"/>
    </source>
</evidence>
<keyword evidence="2" id="KW-0698">rRNA processing</keyword>
<evidence type="ECO:0000256" key="7">
    <source>
        <dbReference type="PIRSR" id="PIRSR005461-1"/>
    </source>
</evidence>
<keyword evidence="4" id="KW-0808">Transferase</keyword>
<dbReference type="InterPro" id="IPR029063">
    <property type="entry name" value="SAM-dependent_MTases_sf"/>
</dbReference>
<evidence type="ECO:0000256" key="2">
    <source>
        <dbReference type="ARBA" id="ARBA00022552"/>
    </source>
</evidence>
<dbReference type="InterPro" id="IPR015507">
    <property type="entry name" value="rRNA-MeTfrase_E"/>
</dbReference>
<dbReference type="Pfam" id="PF01728">
    <property type="entry name" value="FtsJ"/>
    <property type="match status" value="1"/>
</dbReference>
<accession>A0AAI9X0B8</accession>
<dbReference type="RefSeq" id="XP_049182714.1">
    <property type="nucleotide sequence ID" value="XM_049323851.1"/>
</dbReference>
<sequence>MQKVQNDPFTNKKKSEFFRSRAAYKLIEIDQRCRLFNKSSKNIVDLGFAPGAWTQVAVHALEKRKIDNYRILGIDINDAVPYKGCSYIQGDLLKKETHLKIKQFFKGEEIDLIMSDMMVNCIGHSHYDHLGNMELCSAAMILAFDQLKTRGNLVMKVWHGAEEELLELRMRIMFERLVRMKPESSRAESSELFYIGLKKRDLNISLQELFSDKETLLKYSI</sequence>
<dbReference type="CDD" id="cd02440">
    <property type="entry name" value="AdoMet_MTases"/>
    <property type="match status" value="1"/>
</dbReference>